<evidence type="ECO:0000313" key="8">
    <source>
        <dbReference type="Proteomes" id="UP000007177"/>
    </source>
</evidence>
<feature type="domain" description="Aminoglycoside phosphotransferase" evidence="6">
    <location>
        <begin position="224"/>
        <end position="303"/>
    </location>
</feature>
<evidence type="ECO:0000256" key="1">
    <source>
        <dbReference type="ARBA" id="ARBA00010165"/>
    </source>
</evidence>
<evidence type="ECO:0000259" key="6">
    <source>
        <dbReference type="Pfam" id="PF01636"/>
    </source>
</evidence>
<name>H6LFC5_ACEWD</name>
<dbReference type="eggNOG" id="COG4857">
    <property type="taxonomic scope" value="Bacteria"/>
</dbReference>
<accession>H6LFC5</accession>
<sequence>MTYDSYGNLTTTGVANYLKEKEIFPNDANLTVVDLHAVKESIEGFVNLIYHVYDESGKSVIMKQMLSMPRFRIEDEKNNTVEDNDGDGWTLDLGRMRSEIATLIFWNSVYPGICPEIYLFDEPARIIVMEDLMDLSLLRFELCRMVKHEHFTNKIGSFFARNLFFSSNLHLTKYKKSEVERFFINPEYTALAEVLFHENIGISWEREMLSGTAQKRAELVENPAIQIEFKRLENKFLEDKECLIHTDLHSSNIMISANDVRIIDGEFAGFGPLSQDFGRLTGSLTLNYVSWFGDDDRTPQEKTDFQAYLRKTIENLYTTFQQEFRQLVATYQKESYRLKNLDVDRYLIEQLQNSLSYAGINIMSRLGNRGLCHDLSRIPETNRLIPTLLSLDISKELLLNHQDYTDIKDFTKLLKNLNPSF</sequence>
<reference evidence="7 8" key="2">
    <citation type="journal article" date="2012" name="PLoS ONE">
        <title>An ancient pathway combining carbon dioxide fixation with the generation and utilization of a sodium ion gradient for ATP synthesis.</title>
        <authorList>
            <person name="Poehlein A."/>
            <person name="Schmidt S."/>
            <person name="Kaster A.K."/>
            <person name="Goenrich M."/>
            <person name="Vollmers J."/>
            <person name="Thurmer A."/>
            <person name="Bertsch J."/>
            <person name="Schuchmann K."/>
            <person name="Voigt B."/>
            <person name="Hecker M."/>
            <person name="Daniel R."/>
            <person name="Thauer R.K."/>
            <person name="Gottschalk G."/>
            <person name="Muller V."/>
        </authorList>
    </citation>
    <scope>NUCLEOTIDE SEQUENCE [LARGE SCALE GENOMIC DNA]</scope>
    <source>
        <strain evidence="8">ATCC 29683 / DSM 1030 / JCM 2381 / KCTC 1655 / WB1</strain>
    </source>
</reference>
<dbReference type="GO" id="GO:0005524">
    <property type="term" value="F:ATP binding"/>
    <property type="evidence" value="ECO:0007669"/>
    <property type="project" value="UniProtKB-KW"/>
</dbReference>
<dbReference type="Proteomes" id="UP000007177">
    <property type="component" value="Chromosome"/>
</dbReference>
<dbReference type="SUPFAM" id="SSF56112">
    <property type="entry name" value="Protein kinase-like (PK-like)"/>
    <property type="match status" value="1"/>
</dbReference>
<dbReference type="PANTHER" id="PTHR34273">
    <property type="entry name" value="METHYLTHIORIBOSE KINASE"/>
    <property type="match status" value="1"/>
</dbReference>
<dbReference type="GO" id="GO:0046522">
    <property type="term" value="F:S-methyl-5-thioribose kinase activity"/>
    <property type="evidence" value="ECO:0007669"/>
    <property type="project" value="UniProtKB-EC"/>
</dbReference>
<evidence type="ECO:0000313" key="7">
    <source>
        <dbReference type="EMBL" id="AFA49412.1"/>
    </source>
</evidence>
<evidence type="ECO:0000256" key="3">
    <source>
        <dbReference type="ARBA" id="ARBA00022741"/>
    </source>
</evidence>
<evidence type="ECO:0000256" key="5">
    <source>
        <dbReference type="ARBA" id="ARBA00022840"/>
    </source>
</evidence>
<dbReference type="KEGG" id="awo:Awo_c26590"/>
<dbReference type="AlphaFoldDB" id="H6LFC5"/>
<evidence type="ECO:0000256" key="4">
    <source>
        <dbReference type="ARBA" id="ARBA00022777"/>
    </source>
</evidence>
<protein>
    <submittedName>
        <fullName evidence="7">Methylthioribose kinase MtnK2</fullName>
        <ecNumber evidence="7">2.7.1.100</ecNumber>
    </submittedName>
</protein>
<dbReference type="HOGENOM" id="CLU_033681_0_0_9"/>
<dbReference type="Gene3D" id="3.90.1200.10">
    <property type="match status" value="1"/>
</dbReference>
<keyword evidence="2 7" id="KW-0808">Transferase</keyword>
<proteinExistence type="inferred from homology"/>
<dbReference type="STRING" id="931626.Awo_c26590"/>
<dbReference type="RefSeq" id="WP_014357012.1">
    <property type="nucleotide sequence ID" value="NC_016894.1"/>
</dbReference>
<reference evidence="8" key="1">
    <citation type="submission" date="2011-07" db="EMBL/GenBank/DDBJ databases">
        <title>Complete genome sequence of Acetobacterium woodii.</title>
        <authorList>
            <person name="Poehlein A."/>
            <person name="Schmidt S."/>
            <person name="Kaster A.-K."/>
            <person name="Goenrich M."/>
            <person name="Vollmers J."/>
            <person name="Thuermer A."/>
            <person name="Gottschalk G."/>
            <person name="Thauer R.K."/>
            <person name="Daniel R."/>
            <person name="Mueller V."/>
        </authorList>
    </citation>
    <scope>NUCLEOTIDE SEQUENCE [LARGE SCALE GENOMIC DNA]</scope>
    <source>
        <strain evidence="8">ATCC 29683 / DSM 1030 / JCM 2381 / KCTC 1655 / WB1</strain>
    </source>
</reference>
<dbReference type="OrthoDB" id="9777791at2"/>
<dbReference type="EC" id="2.7.1.100" evidence="7"/>
<keyword evidence="8" id="KW-1185">Reference proteome</keyword>
<dbReference type="InterPro" id="IPR002575">
    <property type="entry name" value="Aminoglycoside_PTrfase"/>
</dbReference>
<keyword evidence="5" id="KW-0067">ATP-binding</keyword>
<dbReference type="InterPro" id="IPR011009">
    <property type="entry name" value="Kinase-like_dom_sf"/>
</dbReference>
<keyword evidence="4 7" id="KW-0418">Kinase</keyword>
<dbReference type="Gene3D" id="3.30.200.20">
    <property type="entry name" value="Phosphorylase Kinase, domain 1"/>
    <property type="match status" value="1"/>
</dbReference>
<evidence type="ECO:0000256" key="2">
    <source>
        <dbReference type="ARBA" id="ARBA00022679"/>
    </source>
</evidence>
<comment type="similarity">
    <text evidence="1">Belongs to the methylthioribose kinase family.</text>
</comment>
<dbReference type="Pfam" id="PF01636">
    <property type="entry name" value="APH"/>
    <property type="match status" value="1"/>
</dbReference>
<gene>
    <name evidence="7" type="primary">mtnK2</name>
    <name evidence="7" type="ordered locus">Awo_c26590</name>
</gene>
<organism evidence="7 8">
    <name type="scientific">Acetobacterium woodii (strain ATCC 29683 / DSM 1030 / JCM 2381 / KCTC 1655 / WB1)</name>
    <dbReference type="NCBI Taxonomy" id="931626"/>
    <lineage>
        <taxon>Bacteria</taxon>
        <taxon>Bacillati</taxon>
        <taxon>Bacillota</taxon>
        <taxon>Clostridia</taxon>
        <taxon>Eubacteriales</taxon>
        <taxon>Eubacteriaceae</taxon>
        <taxon>Acetobacterium</taxon>
    </lineage>
</organism>
<dbReference type="PANTHER" id="PTHR34273:SF2">
    <property type="entry name" value="METHYLTHIORIBOSE KINASE"/>
    <property type="match status" value="1"/>
</dbReference>
<keyword evidence="3" id="KW-0547">Nucleotide-binding</keyword>
<dbReference type="EMBL" id="CP002987">
    <property type="protein sequence ID" value="AFA49412.1"/>
    <property type="molecule type" value="Genomic_DNA"/>
</dbReference>